<dbReference type="InterPro" id="IPR043968">
    <property type="entry name" value="SGNH"/>
</dbReference>
<evidence type="ECO:0000313" key="2">
    <source>
        <dbReference type="EMBL" id="GGA55844.1"/>
    </source>
</evidence>
<protein>
    <recommendedName>
        <fullName evidence="1">SGNH domain-containing protein</fullName>
    </recommendedName>
</protein>
<evidence type="ECO:0000313" key="3">
    <source>
        <dbReference type="Proteomes" id="UP000627464"/>
    </source>
</evidence>
<keyword evidence="3" id="KW-1185">Reference proteome</keyword>
<evidence type="ECO:0000259" key="1">
    <source>
        <dbReference type="Pfam" id="PF19040"/>
    </source>
</evidence>
<dbReference type="EMBL" id="BMFZ01000010">
    <property type="protein sequence ID" value="GGA55844.1"/>
    <property type="molecule type" value="Genomic_DNA"/>
</dbReference>
<sequence length="273" mass="31441">MTLKKYSDLATNREECLEGHQDPAECQFGDLSSNKKGLLIGDSNANHFWGFFDVLAQNAHIRMESLTSSSCLTLPGVWQYDWWKYRNEPYTQCHEHTEHYYRLIKENHYDYVILGEVWENYAGGSHLINNEGDERSDALTQSRMKKALQDALNNIIASGAKPVIITTVYSMPTGYMECHRSRSIARGPYSESDCDTPRPRNEDNAYTHNLFAQMKKEYPTLTLIDVKDVQCPDGRCLSEINTIPVYRDVGHITDYASYHFGHDYLKKFGNPFK</sequence>
<accession>A0ABQ1H2A9</accession>
<comment type="caution">
    <text evidence="2">The sequence shown here is derived from an EMBL/GenBank/DDBJ whole genome shotgun (WGS) entry which is preliminary data.</text>
</comment>
<gene>
    <name evidence="2" type="ORF">GCM10011328_34100</name>
</gene>
<dbReference type="Proteomes" id="UP000627464">
    <property type="component" value="Unassembled WGS sequence"/>
</dbReference>
<name>A0ABQ1H2A9_9GAMM</name>
<organism evidence="2 3">
    <name type="scientific">Hafnia psychrotolerans</name>
    <dbReference type="NCBI Taxonomy" id="1477018"/>
    <lineage>
        <taxon>Bacteria</taxon>
        <taxon>Pseudomonadati</taxon>
        <taxon>Pseudomonadota</taxon>
        <taxon>Gammaproteobacteria</taxon>
        <taxon>Enterobacterales</taxon>
        <taxon>Hafniaceae</taxon>
        <taxon>Hafnia</taxon>
    </lineage>
</organism>
<reference evidence="3" key="1">
    <citation type="journal article" date="2019" name="Int. J. Syst. Evol. Microbiol.">
        <title>The Global Catalogue of Microorganisms (GCM) 10K type strain sequencing project: providing services to taxonomists for standard genome sequencing and annotation.</title>
        <authorList>
            <consortium name="The Broad Institute Genomics Platform"/>
            <consortium name="The Broad Institute Genome Sequencing Center for Infectious Disease"/>
            <person name="Wu L."/>
            <person name="Ma J."/>
        </authorList>
    </citation>
    <scope>NUCLEOTIDE SEQUENCE [LARGE SCALE GENOMIC DNA]</scope>
    <source>
        <strain evidence="3">CGMCC 1.12806</strain>
    </source>
</reference>
<feature type="domain" description="SGNH" evidence="1">
    <location>
        <begin position="16"/>
        <end position="264"/>
    </location>
</feature>
<dbReference type="Pfam" id="PF19040">
    <property type="entry name" value="SGNH"/>
    <property type="match status" value="1"/>
</dbReference>
<proteinExistence type="predicted"/>